<reference evidence="2" key="1">
    <citation type="submission" date="2015-03" db="EMBL/GenBank/DDBJ databases">
        <authorList>
            <person name="Urmite Genomes"/>
        </authorList>
    </citation>
    <scope>NUCLEOTIDE SEQUENCE [LARGE SCALE GENOMIC DNA]</scope>
    <source>
        <strain evidence="2">CSUR P1344</strain>
    </source>
</reference>
<dbReference type="EMBL" id="CTEC01000002">
    <property type="protein sequence ID" value="CQD22350.1"/>
    <property type="molecule type" value="Genomic_DNA"/>
</dbReference>
<keyword evidence="2" id="KW-1185">Reference proteome</keyword>
<dbReference type="AlphaFoldDB" id="A0A0U1DT64"/>
<dbReference type="Proteomes" id="UP000199601">
    <property type="component" value="Unassembled WGS sequence"/>
</dbReference>
<evidence type="ECO:0000313" key="2">
    <source>
        <dbReference type="Proteomes" id="UP000199601"/>
    </source>
</evidence>
<protein>
    <submittedName>
        <fullName evidence="1">Serine/threonine protein kinase</fullName>
    </submittedName>
</protein>
<keyword evidence="1" id="KW-0418">Kinase</keyword>
<keyword evidence="1" id="KW-0723">Serine/threonine-protein kinase</keyword>
<name>A0A0U1DT64_9MYCO</name>
<accession>A0A0U1DT64</accession>
<sequence length="90" mass="9420">MVQLHEPGSGDCPDGGLSVVECQTGAGRYYYRGVGLGNGLSVEIDDPVRTATGFVAMNNGVRYSVSPGALIIIQGSNVLGNEPMLEYWAA</sequence>
<proteinExistence type="predicted"/>
<organism evidence="1 2">
    <name type="scientific">Mycobacterium europaeum</name>
    <dbReference type="NCBI Taxonomy" id="761804"/>
    <lineage>
        <taxon>Bacteria</taxon>
        <taxon>Bacillati</taxon>
        <taxon>Actinomycetota</taxon>
        <taxon>Actinomycetes</taxon>
        <taxon>Mycobacteriales</taxon>
        <taxon>Mycobacteriaceae</taxon>
        <taxon>Mycobacterium</taxon>
        <taxon>Mycobacterium simiae complex</taxon>
    </lineage>
</organism>
<dbReference type="GO" id="GO:0004674">
    <property type="term" value="F:protein serine/threonine kinase activity"/>
    <property type="evidence" value="ECO:0007669"/>
    <property type="project" value="UniProtKB-KW"/>
</dbReference>
<evidence type="ECO:0000313" key="1">
    <source>
        <dbReference type="EMBL" id="CQD22350.1"/>
    </source>
</evidence>
<keyword evidence="1" id="KW-0808">Transferase</keyword>
<gene>
    <name evidence="1" type="ORF">BN000_05577</name>
</gene>